<dbReference type="KEGG" id="hau:Haur_5232"/>
<dbReference type="PROSITE" id="PS00092">
    <property type="entry name" value="N6_MTASE"/>
    <property type="match status" value="1"/>
</dbReference>
<dbReference type="GO" id="GO:0032259">
    <property type="term" value="P:methylation"/>
    <property type="evidence" value="ECO:0007669"/>
    <property type="project" value="InterPro"/>
</dbReference>
<feature type="domain" description="DUF6094" evidence="1">
    <location>
        <begin position="2"/>
        <end position="223"/>
    </location>
</feature>
<dbReference type="Proteomes" id="UP000000787">
    <property type="component" value="Plasmid pHAU01"/>
</dbReference>
<proteinExistence type="predicted"/>
<evidence type="ECO:0000313" key="2">
    <source>
        <dbReference type="EMBL" id="ABX07859.1"/>
    </source>
</evidence>
<dbReference type="BioCyc" id="HAUR316274:GHYA-5294-MONOMER"/>
<dbReference type="Pfam" id="PF19587">
    <property type="entry name" value="DUF6094"/>
    <property type="match status" value="1"/>
</dbReference>
<name>A9B945_HERA2</name>
<protein>
    <recommendedName>
        <fullName evidence="1">DUF6094 domain-containing protein</fullName>
    </recommendedName>
</protein>
<gene>
    <name evidence="2" type="ordered locus">Haur_5232</name>
</gene>
<geneLocation type="plasmid" evidence="2 3">
    <name>pHAU01</name>
</geneLocation>
<organism evidence="2 3">
    <name type="scientific">Herpetosiphon aurantiacus (strain ATCC 23779 / DSM 785 / 114-95)</name>
    <dbReference type="NCBI Taxonomy" id="316274"/>
    <lineage>
        <taxon>Bacteria</taxon>
        <taxon>Bacillati</taxon>
        <taxon>Chloroflexota</taxon>
        <taxon>Chloroflexia</taxon>
        <taxon>Herpetosiphonales</taxon>
        <taxon>Herpetosiphonaceae</taxon>
        <taxon>Herpetosiphon</taxon>
    </lineage>
</organism>
<dbReference type="SUPFAM" id="SSF53335">
    <property type="entry name" value="S-adenosyl-L-methionine-dependent methyltransferases"/>
    <property type="match status" value="1"/>
</dbReference>
<dbReference type="GO" id="GO:0008168">
    <property type="term" value="F:methyltransferase activity"/>
    <property type="evidence" value="ECO:0007669"/>
    <property type="project" value="InterPro"/>
</dbReference>
<dbReference type="AlphaFoldDB" id="A9B945"/>
<dbReference type="InParanoid" id="A9B945"/>
<dbReference type="InterPro" id="IPR029063">
    <property type="entry name" value="SAM-dependent_MTases_sf"/>
</dbReference>
<dbReference type="InterPro" id="IPR002052">
    <property type="entry name" value="DNA_methylase_N6_adenine_CS"/>
</dbReference>
<sequence>MARLANTANHGFQALDPAAVQLLATYVTAANPAACRIADPCAGEGAAAWQLASAWGIPAERLYLNELHSERAIACRGITPNTTSCDTVRWLRANRHGLQLVYLNPPFGTQSAGEERSELQFFRRVIEEGTWLQPGGIAILVTPQDVFAKPAVTQHLARHYDNLTIMALPAALRRWREAIVIGVRRSRARSGQALSDTITTLTTQLAQPLPELTLQAAPRYTIPVATSSTIVWEDATIGTPDQATTDVVMTGGATNTRAYRSAIDALRVAHLRPLGPLSATAAAARIATGEINGATIVIDGRPHLIKGSTTEDQTVWVETKEEGDTLTVITHHITRQVPVVMAVDVADGSVRRYEGDAGLQKLLADPATAEALLAAITAVAPPVYAYDMDAQTAATLAMLKRKDGRTLPGYENGLLPMQKHVVAGITRYLTTPDPRTGTRPKGTLLNAEMGAGKSTMGIAIAHWFHQQSLTT</sequence>
<keyword evidence="2" id="KW-0614">Plasmid</keyword>
<dbReference type="InterPro" id="IPR046076">
    <property type="entry name" value="DUF6094"/>
</dbReference>
<dbReference type="HOGENOM" id="CLU_579740_0_0_0"/>
<reference evidence="2 3" key="1">
    <citation type="journal article" date="2011" name="Stand. Genomic Sci.">
        <title>Complete genome sequence of the filamentous gliding predatory bacterium Herpetosiphon aurantiacus type strain (114-95(T)).</title>
        <authorList>
            <person name="Kiss H."/>
            <person name="Nett M."/>
            <person name="Domin N."/>
            <person name="Martin K."/>
            <person name="Maresca J.A."/>
            <person name="Copeland A."/>
            <person name="Lapidus A."/>
            <person name="Lucas S."/>
            <person name="Berry K.W."/>
            <person name="Glavina Del Rio T."/>
            <person name="Dalin E."/>
            <person name="Tice H."/>
            <person name="Pitluck S."/>
            <person name="Richardson P."/>
            <person name="Bruce D."/>
            <person name="Goodwin L."/>
            <person name="Han C."/>
            <person name="Detter J.C."/>
            <person name="Schmutz J."/>
            <person name="Brettin T."/>
            <person name="Land M."/>
            <person name="Hauser L."/>
            <person name="Kyrpides N.C."/>
            <person name="Ivanova N."/>
            <person name="Goker M."/>
            <person name="Woyke T."/>
            <person name="Klenk H.P."/>
            <person name="Bryant D.A."/>
        </authorList>
    </citation>
    <scope>NUCLEOTIDE SEQUENCE [LARGE SCALE GENOMIC DNA]</scope>
    <source>
        <strain evidence="3">ATCC 23779 / DSM 785 / 114-95</strain>
        <plasmid evidence="2">pHAU01</plasmid>
    </source>
</reference>
<keyword evidence="3" id="KW-1185">Reference proteome</keyword>
<dbReference type="Gene3D" id="3.40.50.150">
    <property type="entry name" value="Vaccinia Virus protein VP39"/>
    <property type="match status" value="1"/>
</dbReference>
<dbReference type="GO" id="GO:0003676">
    <property type="term" value="F:nucleic acid binding"/>
    <property type="evidence" value="ECO:0007669"/>
    <property type="project" value="InterPro"/>
</dbReference>
<accession>A9B945</accession>
<evidence type="ECO:0000259" key="1">
    <source>
        <dbReference type="Pfam" id="PF19587"/>
    </source>
</evidence>
<dbReference type="EMBL" id="CP000876">
    <property type="protein sequence ID" value="ABX07859.1"/>
    <property type="molecule type" value="Genomic_DNA"/>
</dbReference>
<evidence type="ECO:0000313" key="3">
    <source>
        <dbReference type="Proteomes" id="UP000000787"/>
    </source>
</evidence>